<protein>
    <submittedName>
        <fullName evidence="1">Uncharacterized protein</fullName>
    </submittedName>
</protein>
<comment type="caution">
    <text evidence="1">The sequence shown here is derived from an EMBL/GenBank/DDBJ whole genome shotgun (WGS) entry which is preliminary data.</text>
</comment>
<sequence length="66" mass="8056">MLPLCVPNKKLRRQPKKKVNPLERNNTNYNNVPYFSFINLDKKLCFVDQKKIWVLILCSPWKRFIY</sequence>
<dbReference type="Proteomes" id="UP001209540">
    <property type="component" value="Unassembled WGS sequence"/>
</dbReference>
<reference evidence="1" key="2">
    <citation type="submission" date="2023-02" db="EMBL/GenBank/DDBJ databases">
        <authorList>
            <consortium name="DOE Joint Genome Institute"/>
            <person name="Mondo S.J."/>
            <person name="Chang Y."/>
            <person name="Wang Y."/>
            <person name="Ahrendt S."/>
            <person name="Andreopoulos W."/>
            <person name="Barry K."/>
            <person name="Beard J."/>
            <person name="Benny G.L."/>
            <person name="Blankenship S."/>
            <person name="Bonito G."/>
            <person name="Cuomo C."/>
            <person name="Desiro A."/>
            <person name="Gervers K.A."/>
            <person name="Hundley H."/>
            <person name="Kuo A."/>
            <person name="LaButti K."/>
            <person name="Lang B.F."/>
            <person name="Lipzen A."/>
            <person name="O'Donnell K."/>
            <person name="Pangilinan J."/>
            <person name="Reynolds N."/>
            <person name="Sandor L."/>
            <person name="Smith M.W."/>
            <person name="Tsang A."/>
            <person name="Grigoriev I.V."/>
            <person name="Stajich J.E."/>
            <person name="Spatafora J.W."/>
        </authorList>
    </citation>
    <scope>NUCLEOTIDE SEQUENCE</scope>
    <source>
        <strain evidence="1">RSA 2281</strain>
    </source>
</reference>
<dbReference type="AlphaFoldDB" id="A0AAD5K631"/>
<evidence type="ECO:0000313" key="2">
    <source>
        <dbReference type="Proteomes" id="UP001209540"/>
    </source>
</evidence>
<proteinExistence type="predicted"/>
<gene>
    <name evidence="1" type="ORF">BDA99DRAFT_602886</name>
</gene>
<accession>A0AAD5K631</accession>
<name>A0AAD5K631_9FUNG</name>
<keyword evidence="2" id="KW-1185">Reference proteome</keyword>
<reference evidence="1" key="1">
    <citation type="journal article" date="2022" name="IScience">
        <title>Evolution of zygomycete secretomes and the origins of terrestrial fungal ecologies.</title>
        <authorList>
            <person name="Chang Y."/>
            <person name="Wang Y."/>
            <person name="Mondo S."/>
            <person name="Ahrendt S."/>
            <person name="Andreopoulos W."/>
            <person name="Barry K."/>
            <person name="Beard J."/>
            <person name="Benny G.L."/>
            <person name="Blankenship S."/>
            <person name="Bonito G."/>
            <person name="Cuomo C."/>
            <person name="Desiro A."/>
            <person name="Gervers K.A."/>
            <person name="Hundley H."/>
            <person name="Kuo A."/>
            <person name="LaButti K."/>
            <person name="Lang B.F."/>
            <person name="Lipzen A."/>
            <person name="O'Donnell K."/>
            <person name="Pangilinan J."/>
            <person name="Reynolds N."/>
            <person name="Sandor L."/>
            <person name="Smith M.E."/>
            <person name="Tsang A."/>
            <person name="Grigoriev I.V."/>
            <person name="Stajich J.E."/>
            <person name="Spatafora J.W."/>
        </authorList>
    </citation>
    <scope>NUCLEOTIDE SEQUENCE</scope>
    <source>
        <strain evidence="1">RSA 2281</strain>
    </source>
</reference>
<dbReference type="EMBL" id="JAIXMP010000007">
    <property type="protein sequence ID" value="KAI9270608.1"/>
    <property type="molecule type" value="Genomic_DNA"/>
</dbReference>
<evidence type="ECO:0000313" key="1">
    <source>
        <dbReference type="EMBL" id="KAI9270608.1"/>
    </source>
</evidence>
<organism evidence="1 2">
    <name type="scientific">Phascolomyces articulosus</name>
    <dbReference type="NCBI Taxonomy" id="60185"/>
    <lineage>
        <taxon>Eukaryota</taxon>
        <taxon>Fungi</taxon>
        <taxon>Fungi incertae sedis</taxon>
        <taxon>Mucoromycota</taxon>
        <taxon>Mucoromycotina</taxon>
        <taxon>Mucoromycetes</taxon>
        <taxon>Mucorales</taxon>
        <taxon>Lichtheimiaceae</taxon>
        <taxon>Phascolomyces</taxon>
    </lineage>
</organism>